<evidence type="ECO:0008006" key="4">
    <source>
        <dbReference type="Google" id="ProtNLM"/>
    </source>
</evidence>
<sequence>MEKYNDLDKRSEKIFQIIVNIIAGISSFYYLLKIGQPLNDAPLIHSIILIIFAIKFIMDLFIFKIGYASFSLLLLFLPVISILGYGPIGEVQPLFNDSTLLIEKHFYILAFAALFFYYVWSSLLYVNKKSFLLYDAEALKKLFGNSHSLLSTWFFSLLAIAASIIYLPDLPGKAYHDLSESLLPGNAWNSVVVVSYFFVLVGVKGSMIRKLALFFVPFWLLTHYARVDILGLVLLMYLIITTAKKGKAFKPKVNFRKIGILVIGILVFSYLGLVRHSGLVFDTEAILNSLGILINYPTVQDLIYSTAAAIEVNHQSGNYYTLINYIPQLMPSFFGQGIDAAPHIVASEIHTNYGLLVYGEYYLNYRILGLFLAPFVTYAVVFLPAYLLKRGFGNLGFTLGYYLILTTTPRIMWYGYIYYLKPLVMIVPVFLLLHLIITNIEKEITVNPAVKYK</sequence>
<feature type="transmembrane region" description="Helical" evidence="1">
    <location>
        <begin position="70"/>
        <end position="86"/>
    </location>
</feature>
<organism evidence="2 3">
    <name type="scientific">Planococcus salinus</name>
    <dbReference type="NCBI Taxonomy" id="1848460"/>
    <lineage>
        <taxon>Bacteria</taxon>
        <taxon>Bacillati</taxon>
        <taxon>Bacillota</taxon>
        <taxon>Bacilli</taxon>
        <taxon>Bacillales</taxon>
        <taxon>Caryophanaceae</taxon>
        <taxon>Planococcus</taxon>
    </lineage>
</organism>
<protein>
    <recommendedName>
        <fullName evidence="4">O-antigen polysaccharide polymerase Wzy</fullName>
    </recommendedName>
</protein>
<dbReference type="AlphaFoldDB" id="A0A3M8P770"/>
<evidence type="ECO:0000313" key="2">
    <source>
        <dbReference type="EMBL" id="RNF39516.1"/>
    </source>
</evidence>
<accession>A0A3M8P770</accession>
<name>A0A3M8P770_9BACL</name>
<keyword evidence="1" id="KW-0812">Transmembrane</keyword>
<feature type="transmembrane region" description="Helical" evidence="1">
    <location>
        <begin position="106"/>
        <end position="126"/>
    </location>
</feature>
<feature type="transmembrane region" description="Helical" evidence="1">
    <location>
        <begin position="44"/>
        <end position="63"/>
    </location>
</feature>
<feature type="transmembrane region" description="Helical" evidence="1">
    <location>
        <begin position="147"/>
        <end position="167"/>
    </location>
</feature>
<comment type="caution">
    <text evidence="2">The sequence shown here is derived from an EMBL/GenBank/DDBJ whole genome shotgun (WGS) entry which is preliminary data.</text>
</comment>
<dbReference type="Proteomes" id="UP000275473">
    <property type="component" value="Unassembled WGS sequence"/>
</dbReference>
<evidence type="ECO:0000313" key="3">
    <source>
        <dbReference type="Proteomes" id="UP000275473"/>
    </source>
</evidence>
<dbReference type="EMBL" id="RIAX01000005">
    <property type="protein sequence ID" value="RNF39516.1"/>
    <property type="molecule type" value="Genomic_DNA"/>
</dbReference>
<feature type="transmembrane region" description="Helical" evidence="1">
    <location>
        <begin position="14"/>
        <end position="32"/>
    </location>
</feature>
<keyword evidence="3" id="KW-1185">Reference proteome</keyword>
<feature type="transmembrane region" description="Helical" evidence="1">
    <location>
        <begin position="255"/>
        <end position="273"/>
    </location>
</feature>
<evidence type="ECO:0000256" key="1">
    <source>
        <dbReference type="SAM" id="Phobius"/>
    </source>
</evidence>
<feature type="transmembrane region" description="Helical" evidence="1">
    <location>
        <begin position="187"/>
        <end position="203"/>
    </location>
</feature>
<dbReference type="OrthoDB" id="2422034at2"/>
<reference evidence="2 3" key="1">
    <citation type="journal article" date="2018" name="Int. J. Syst. Evol. Microbiol.">
        <title>Planococcus salinus sp. nov., a moderately halophilic bacterium isolated from a saline-alkali soil.</title>
        <authorList>
            <person name="Gan L."/>
        </authorList>
    </citation>
    <scope>NUCLEOTIDE SEQUENCE [LARGE SCALE GENOMIC DNA]</scope>
    <source>
        <strain evidence="2 3">LCB217</strain>
    </source>
</reference>
<feature type="transmembrane region" description="Helical" evidence="1">
    <location>
        <begin position="224"/>
        <end position="243"/>
    </location>
</feature>
<keyword evidence="1" id="KW-0472">Membrane</keyword>
<dbReference type="RefSeq" id="WP_123165217.1">
    <property type="nucleotide sequence ID" value="NZ_RIAX01000005.1"/>
</dbReference>
<proteinExistence type="predicted"/>
<feature type="transmembrane region" description="Helical" evidence="1">
    <location>
        <begin position="416"/>
        <end position="437"/>
    </location>
</feature>
<gene>
    <name evidence="2" type="ORF">EEX84_08555</name>
</gene>
<feature type="transmembrane region" description="Helical" evidence="1">
    <location>
        <begin position="367"/>
        <end position="387"/>
    </location>
</feature>
<keyword evidence="1" id="KW-1133">Transmembrane helix</keyword>